<dbReference type="Pfam" id="PF01545">
    <property type="entry name" value="Cation_efflux"/>
    <property type="match status" value="1"/>
</dbReference>
<name>A0ABV1CCC1_9FIRM</name>
<protein>
    <submittedName>
        <fullName evidence="10">Cation diffusion facilitator family transporter</fullName>
    </submittedName>
</protein>
<dbReference type="Pfam" id="PF16916">
    <property type="entry name" value="ZT_dimer"/>
    <property type="match status" value="1"/>
</dbReference>
<comment type="similarity">
    <text evidence="2">Belongs to the cation diffusion facilitator (CDF) transporter (TC 2.A.4) family.</text>
</comment>
<feature type="transmembrane region" description="Helical" evidence="7">
    <location>
        <begin position="93"/>
        <end position="111"/>
    </location>
</feature>
<gene>
    <name evidence="10" type="ORF">WMO19_02435</name>
</gene>
<dbReference type="InterPro" id="IPR027469">
    <property type="entry name" value="Cation_efflux_TMD_sf"/>
</dbReference>
<dbReference type="RefSeq" id="WP_349170061.1">
    <property type="nucleotide sequence ID" value="NZ_JBBMFO010000003.1"/>
</dbReference>
<dbReference type="Gene3D" id="3.30.70.1350">
    <property type="entry name" value="Cation efflux protein, cytoplasmic domain"/>
    <property type="match status" value="1"/>
</dbReference>
<reference evidence="10 11" key="1">
    <citation type="submission" date="2024-03" db="EMBL/GenBank/DDBJ databases">
        <title>Human intestinal bacterial collection.</title>
        <authorList>
            <person name="Pauvert C."/>
            <person name="Hitch T.C.A."/>
            <person name="Clavel T."/>
        </authorList>
    </citation>
    <scope>NUCLEOTIDE SEQUENCE [LARGE SCALE GENOMIC DNA]</scope>
    <source>
        <strain evidence="10 11">CLA-SR-H025</strain>
    </source>
</reference>
<evidence type="ECO:0000256" key="4">
    <source>
        <dbReference type="ARBA" id="ARBA00022692"/>
    </source>
</evidence>
<dbReference type="PANTHER" id="PTHR43840">
    <property type="entry name" value="MITOCHONDRIAL METAL TRANSPORTER 1-RELATED"/>
    <property type="match status" value="1"/>
</dbReference>
<dbReference type="SUPFAM" id="SSF160240">
    <property type="entry name" value="Cation efflux protein cytoplasmic domain-like"/>
    <property type="match status" value="1"/>
</dbReference>
<evidence type="ECO:0000256" key="2">
    <source>
        <dbReference type="ARBA" id="ARBA00008114"/>
    </source>
</evidence>
<keyword evidence="5 7" id="KW-1133">Transmembrane helix</keyword>
<sequence length="382" mass="42465">MLAKLILKRGHNAYGYDRAKIAKETSFLGLISNILAALLKVILYTFTGSISILSDAVNNITDCVSSIISIIGIKLAAKPRDRDHPYGHGRLEYLISLVVSGIVLSVGFQFLRTSVGKILHPVAITYPKSTIVVLIITVFIKFWQASLYAQVARAIDSTTLKAQEKDSLSDTLITLVVIVAIVIEKFTGKILDGYVGVLVALFILYTAISLIYETISIILGRGLSEETKHEIKSKVSTYDGISNVHNMMVTDFGPDNIIVLIDAALDYNLTLEEAHNIVDKVEREVSELLGIKLIIHADPLGSSSDIIRSVSRDLKKIIRESLNIYSFHDIVLEDKKIYIDIDYNADSVSNAREKEALKKELIDKLKSIYKDYDFEIILDAIF</sequence>
<dbReference type="NCBIfam" id="TIGR01297">
    <property type="entry name" value="CDF"/>
    <property type="match status" value="1"/>
</dbReference>
<evidence type="ECO:0000256" key="7">
    <source>
        <dbReference type="SAM" id="Phobius"/>
    </source>
</evidence>
<dbReference type="InterPro" id="IPR058533">
    <property type="entry name" value="Cation_efflux_TM"/>
</dbReference>
<evidence type="ECO:0000259" key="9">
    <source>
        <dbReference type="Pfam" id="PF16916"/>
    </source>
</evidence>
<dbReference type="Gene3D" id="1.20.1510.10">
    <property type="entry name" value="Cation efflux protein transmembrane domain"/>
    <property type="match status" value="1"/>
</dbReference>
<proteinExistence type="inferred from homology"/>
<evidence type="ECO:0000256" key="1">
    <source>
        <dbReference type="ARBA" id="ARBA00004141"/>
    </source>
</evidence>
<feature type="domain" description="Cation efflux protein cytoplasmic" evidence="9">
    <location>
        <begin position="223"/>
        <end position="299"/>
    </location>
</feature>
<evidence type="ECO:0000256" key="3">
    <source>
        <dbReference type="ARBA" id="ARBA00022448"/>
    </source>
</evidence>
<evidence type="ECO:0000313" key="11">
    <source>
        <dbReference type="Proteomes" id="UP001447979"/>
    </source>
</evidence>
<dbReference type="Proteomes" id="UP001447979">
    <property type="component" value="Unassembled WGS sequence"/>
</dbReference>
<dbReference type="EMBL" id="JBBMFO010000003">
    <property type="protein sequence ID" value="MEQ2400461.1"/>
    <property type="molecule type" value="Genomic_DNA"/>
</dbReference>
<comment type="subcellular location">
    <subcellularLocation>
        <location evidence="1">Membrane</location>
        <topology evidence="1">Multi-pass membrane protein</topology>
    </subcellularLocation>
</comment>
<dbReference type="InterPro" id="IPR050291">
    <property type="entry name" value="CDF_Transporter"/>
</dbReference>
<feature type="transmembrane region" description="Helical" evidence="7">
    <location>
        <begin position="27"/>
        <end position="46"/>
    </location>
</feature>
<keyword evidence="3" id="KW-0813">Transport</keyword>
<keyword evidence="6 7" id="KW-0472">Membrane</keyword>
<evidence type="ECO:0000256" key="5">
    <source>
        <dbReference type="ARBA" id="ARBA00022989"/>
    </source>
</evidence>
<dbReference type="InterPro" id="IPR036837">
    <property type="entry name" value="Cation_efflux_CTD_sf"/>
</dbReference>
<keyword evidence="4 7" id="KW-0812">Transmembrane</keyword>
<evidence type="ECO:0000256" key="6">
    <source>
        <dbReference type="ARBA" id="ARBA00023136"/>
    </source>
</evidence>
<dbReference type="InterPro" id="IPR027470">
    <property type="entry name" value="Cation_efflux_CTD"/>
</dbReference>
<feature type="transmembrane region" description="Helical" evidence="7">
    <location>
        <begin position="167"/>
        <end position="187"/>
    </location>
</feature>
<organism evidence="10 11">
    <name type="scientific">Peptoniphilus hominis</name>
    <name type="common">ex Hitch et al. 2025</name>
    <dbReference type="NCBI Taxonomy" id="3133174"/>
    <lineage>
        <taxon>Bacteria</taxon>
        <taxon>Bacillati</taxon>
        <taxon>Bacillota</taxon>
        <taxon>Tissierellia</taxon>
        <taxon>Tissierellales</taxon>
        <taxon>Peptoniphilaceae</taxon>
        <taxon>Peptoniphilus</taxon>
    </lineage>
</organism>
<dbReference type="InterPro" id="IPR002524">
    <property type="entry name" value="Cation_efflux"/>
</dbReference>
<evidence type="ECO:0000313" key="10">
    <source>
        <dbReference type="EMBL" id="MEQ2400461.1"/>
    </source>
</evidence>
<feature type="transmembrane region" description="Helical" evidence="7">
    <location>
        <begin position="193"/>
        <end position="212"/>
    </location>
</feature>
<dbReference type="PANTHER" id="PTHR43840:SF50">
    <property type="entry name" value="MANGANESE EFFLUX SYSTEM PROTEIN MNES"/>
    <property type="match status" value="1"/>
</dbReference>
<keyword evidence="11" id="KW-1185">Reference proteome</keyword>
<evidence type="ECO:0000259" key="8">
    <source>
        <dbReference type="Pfam" id="PF01545"/>
    </source>
</evidence>
<feature type="domain" description="Cation efflux protein transmembrane" evidence="8">
    <location>
        <begin position="27"/>
        <end position="219"/>
    </location>
</feature>
<comment type="caution">
    <text evidence="10">The sequence shown here is derived from an EMBL/GenBank/DDBJ whole genome shotgun (WGS) entry which is preliminary data.</text>
</comment>
<dbReference type="SUPFAM" id="SSF161111">
    <property type="entry name" value="Cation efflux protein transmembrane domain-like"/>
    <property type="match status" value="1"/>
</dbReference>
<accession>A0ABV1CCC1</accession>